<accession>A0A0S4QSD2</accession>
<evidence type="ECO:0000256" key="2">
    <source>
        <dbReference type="PIRSR" id="PIRSR000390-1"/>
    </source>
</evidence>
<reference evidence="6" key="1">
    <citation type="submission" date="2015-11" db="EMBL/GenBank/DDBJ databases">
        <authorList>
            <person name="Varghese N."/>
        </authorList>
    </citation>
    <scope>NUCLEOTIDE SEQUENCE [LARGE SCALE GENOMIC DNA]</scope>
    <source>
        <strain evidence="6">DSM 45899</strain>
    </source>
</reference>
<dbReference type="RefSeq" id="WP_091281730.1">
    <property type="nucleotide sequence ID" value="NZ_FAOZ01000020.1"/>
</dbReference>
<dbReference type="EMBL" id="FAOZ01000020">
    <property type="protein sequence ID" value="CUU58513.1"/>
    <property type="molecule type" value="Genomic_DNA"/>
</dbReference>
<evidence type="ECO:0000313" key="5">
    <source>
        <dbReference type="EMBL" id="CUU58513.1"/>
    </source>
</evidence>
<evidence type="ECO:0000313" key="6">
    <source>
        <dbReference type="Proteomes" id="UP000198802"/>
    </source>
</evidence>
<dbReference type="InterPro" id="IPR015424">
    <property type="entry name" value="PyrdxlP-dep_Trfase"/>
</dbReference>
<gene>
    <name evidence="5" type="ORF">Ga0074812_12011</name>
</gene>
<comment type="similarity">
    <text evidence="4">Belongs to the DegT/DnrJ/EryC1 family.</text>
</comment>
<dbReference type="InterPro" id="IPR015422">
    <property type="entry name" value="PyrdxlP-dep_Trfase_small"/>
</dbReference>
<dbReference type="GO" id="GO:0000271">
    <property type="term" value="P:polysaccharide biosynthetic process"/>
    <property type="evidence" value="ECO:0007669"/>
    <property type="project" value="TreeGrafter"/>
</dbReference>
<dbReference type="Proteomes" id="UP000198802">
    <property type="component" value="Unassembled WGS sequence"/>
</dbReference>
<dbReference type="GO" id="GO:0008483">
    <property type="term" value="F:transaminase activity"/>
    <property type="evidence" value="ECO:0007669"/>
    <property type="project" value="TreeGrafter"/>
</dbReference>
<keyword evidence="3 4" id="KW-0663">Pyridoxal phosphate</keyword>
<feature type="modified residue" description="N6-(pyridoxal phosphate)lysine" evidence="3">
    <location>
        <position position="200"/>
    </location>
</feature>
<dbReference type="InterPro" id="IPR015421">
    <property type="entry name" value="PyrdxlP-dep_Trfase_major"/>
</dbReference>
<dbReference type="CDD" id="cd00616">
    <property type="entry name" value="AHBA_syn"/>
    <property type="match status" value="1"/>
</dbReference>
<dbReference type="PANTHER" id="PTHR30244">
    <property type="entry name" value="TRANSAMINASE"/>
    <property type="match status" value="1"/>
</dbReference>
<organism evidence="5 6">
    <name type="scientific">Parafrankia irregularis</name>
    <dbReference type="NCBI Taxonomy" id="795642"/>
    <lineage>
        <taxon>Bacteria</taxon>
        <taxon>Bacillati</taxon>
        <taxon>Actinomycetota</taxon>
        <taxon>Actinomycetes</taxon>
        <taxon>Frankiales</taxon>
        <taxon>Frankiaceae</taxon>
        <taxon>Parafrankia</taxon>
    </lineage>
</organism>
<sequence>MSPDSAIPTAAAPARPAAPAMLPVMRPWLGEEEAEAAAAAVRSGWVAQGPRVAEFERALAARLGADEAVVVSSCTTALHLAMVLTGAGPGDDVVVPSLSFIATANVVRYVGARPVFADVDPITQNVTAATVEAALTPATRAVIAVDQGGMPLDVEPIRALCLRRGLELVQDSACAIGSTYLGRPVGGDATLAAYSFHPRKLLTTGEGGALVTDRPEWAARARRLREHGMTVSAADRHSSSRIVIEDYAETGYNYRMTDVQAAIGLVQMRRLDELIARRRELAADYQQALADVPGLRVCADPAYGTANYQSFWVELADGFPCTRNGLLEHLLRDGISARRGIMAAHREPAYAQQGEVDLPVTERLTDRTVILPLFHEMTQDDVARVVASLRAAAHGSAASPSNGQGDD</sequence>
<evidence type="ECO:0000256" key="1">
    <source>
        <dbReference type="ARBA" id="ARBA00001933"/>
    </source>
</evidence>
<evidence type="ECO:0000256" key="4">
    <source>
        <dbReference type="RuleBase" id="RU004508"/>
    </source>
</evidence>
<comment type="cofactor">
    <cofactor evidence="1">
        <name>pyridoxal 5'-phosphate</name>
        <dbReference type="ChEBI" id="CHEBI:597326"/>
    </cofactor>
</comment>
<dbReference type="PIRSF" id="PIRSF000390">
    <property type="entry name" value="PLP_StrS"/>
    <property type="match status" value="1"/>
</dbReference>
<proteinExistence type="inferred from homology"/>
<evidence type="ECO:0000256" key="3">
    <source>
        <dbReference type="PIRSR" id="PIRSR000390-2"/>
    </source>
</evidence>
<feature type="active site" description="Proton acceptor" evidence="2">
    <location>
        <position position="200"/>
    </location>
</feature>
<dbReference type="AlphaFoldDB" id="A0A0S4QSD2"/>
<dbReference type="GO" id="GO:0030170">
    <property type="term" value="F:pyridoxal phosphate binding"/>
    <property type="evidence" value="ECO:0007669"/>
    <property type="project" value="TreeGrafter"/>
</dbReference>
<dbReference type="SUPFAM" id="SSF53383">
    <property type="entry name" value="PLP-dependent transferases"/>
    <property type="match status" value="1"/>
</dbReference>
<dbReference type="InterPro" id="IPR000653">
    <property type="entry name" value="DegT/StrS_aminotransferase"/>
</dbReference>
<dbReference type="PANTHER" id="PTHR30244:SF34">
    <property type="entry name" value="DTDP-4-AMINO-4,6-DIDEOXYGALACTOSE TRANSAMINASE"/>
    <property type="match status" value="1"/>
</dbReference>
<dbReference type="Pfam" id="PF01041">
    <property type="entry name" value="DegT_DnrJ_EryC1"/>
    <property type="match status" value="1"/>
</dbReference>
<name>A0A0S4QSD2_9ACTN</name>
<keyword evidence="6" id="KW-1185">Reference proteome</keyword>
<protein>
    <submittedName>
        <fullName evidence="5">dTDP-4-amino-4,6-dideoxygalactose transaminase</fullName>
    </submittedName>
</protein>
<dbReference type="Gene3D" id="3.40.640.10">
    <property type="entry name" value="Type I PLP-dependent aspartate aminotransferase-like (Major domain)"/>
    <property type="match status" value="1"/>
</dbReference>
<dbReference type="Gene3D" id="3.90.1150.10">
    <property type="entry name" value="Aspartate Aminotransferase, domain 1"/>
    <property type="match status" value="1"/>
</dbReference>